<proteinExistence type="predicted"/>
<dbReference type="NCBIfam" id="NF038175">
    <property type="entry name" value="IniB_NTERM"/>
    <property type="match status" value="1"/>
</dbReference>
<keyword evidence="2" id="KW-1185">Reference proteome</keyword>
<organism evidence="1 2">
    <name type="scientific">Georgenia halotolerans</name>
    <dbReference type="NCBI Taxonomy" id="3028317"/>
    <lineage>
        <taxon>Bacteria</taxon>
        <taxon>Bacillati</taxon>
        <taxon>Actinomycetota</taxon>
        <taxon>Actinomycetes</taxon>
        <taxon>Micrococcales</taxon>
        <taxon>Bogoriellaceae</taxon>
        <taxon>Georgenia</taxon>
    </lineage>
</organism>
<sequence length="131" mass="13784">MSALALLEVIRSLLRDPAGANAFCADPEAVLRERGLGEICTDEVDAVAAVIGDHVPVRVGAPPEVVPAPDADCVPGTRPDPESSGVRQLVRVVQACTLPASGEERDVVPEPGVTRETWAQVARQNPFTVPQ</sequence>
<gene>
    <name evidence="1" type="ORF">PU560_15645</name>
</gene>
<dbReference type="InterPro" id="IPR049709">
    <property type="entry name" value="IniB-like_N"/>
</dbReference>
<evidence type="ECO:0000313" key="1">
    <source>
        <dbReference type="EMBL" id="MDD9207889.1"/>
    </source>
</evidence>
<name>A0ABT5U0N8_9MICO</name>
<comment type="caution">
    <text evidence="1">The sequence shown here is derived from an EMBL/GenBank/DDBJ whole genome shotgun (WGS) entry which is preliminary data.</text>
</comment>
<protein>
    <submittedName>
        <fullName evidence="1">IniB N-terminal domain-containing protein</fullName>
    </submittedName>
</protein>
<accession>A0ABT5U0N8</accession>
<dbReference type="Proteomes" id="UP001165561">
    <property type="component" value="Unassembled WGS sequence"/>
</dbReference>
<evidence type="ECO:0000313" key="2">
    <source>
        <dbReference type="Proteomes" id="UP001165561"/>
    </source>
</evidence>
<dbReference type="EMBL" id="JARACI010001168">
    <property type="protein sequence ID" value="MDD9207889.1"/>
    <property type="molecule type" value="Genomic_DNA"/>
</dbReference>
<reference evidence="1" key="1">
    <citation type="submission" date="2023-02" db="EMBL/GenBank/DDBJ databases">
        <title>Georgenia sp.10Sc9-8, isolated from a soil sample collected from the Taklamakan desert.</title>
        <authorList>
            <person name="Liu S."/>
        </authorList>
    </citation>
    <scope>NUCLEOTIDE SEQUENCE</scope>
    <source>
        <strain evidence="1">10Sc9-8</strain>
    </source>
</reference>